<keyword evidence="3" id="KW-1185">Reference proteome</keyword>
<feature type="transmembrane region" description="Helical" evidence="1">
    <location>
        <begin position="46"/>
        <end position="67"/>
    </location>
</feature>
<name>V5XHL3_MYCNE</name>
<organism evidence="2 3">
    <name type="scientific">Mycolicibacterium neoaurum VKM Ac-1815D</name>
    <dbReference type="NCBI Taxonomy" id="700508"/>
    <lineage>
        <taxon>Bacteria</taxon>
        <taxon>Bacillati</taxon>
        <taxon>Actinomycetota</taxon>
        <taxon>Actinomycetes</taxon>
        <taxon>Mycobacteriales</taxon>
        <taxon>Mycobacteriaceae</taxon>
        <taxon>Mycolicibacterium</taxon>
    </lineage>
</organism>
<dbReference type="Proteomes" id="UP000018763">
    <property type="component" value="Chromosome"/>
</dbReference>
<keyword evidence="1" id="KW-1133">Transmembrane helix</keyword>
<protein>
    <submittedName>
        <fullName evidence="2">Uncharacterized protein</fullName>
    </submittedName>
</protein>
<dbReference type="AlphaFoldDB" id="V5XHL3"/>
<gene>
    <name evidence="2" type="ORF">D174_12740</name>
</gene>
<accession>V5XHL3</accession>
<evidence type="ECO:0000313" key="2">
    <source>
        <dbReference type="EMBL" id="AHC27930.1"/>
    </source>
</evidence>
<evidence type="ECO:0000256" key="1">
    <source>
        <dbReference type="SAM" id="Phobius"/>
    </source>
</evidence>
<feature type="transmembrane region" description="Helical" evidence="1">
    <location>
        <begin position="160"/>
        <end position="178"/>
    </location>
</feature>
<keyword evidence="1" id="KW-0472">Membrane</keyword>
<sequence length="358" mass="38330">MSSLIWWLVVASPRVRILFNAGWALLWSVGYGAATLVPLGAHGVGWWLAIVGVSVLLAVAVAAVTAWSSRRFGASTEAVLSRLTADQRRQVARVWRRGPAPADPVVLTAALCLYDIVESSRQATRRSRIVAGFLIGAGVVMILVGAALSKFRTLPASGPVLVALAVVIAVLGASALGARRRRPRLAQLRAAAQSDPEVAVAVAQADPATVTRAHRLRWAIAIFAVVGVWTSAIQIGVWMSPHRAGCRAVTAVVGEVYHNRYVLLRADAVKPGGPALSQFHEISDFLRRKADGDYDADIAIHLERIAVLAAQAVGVVERARQPENATSPDALADNRHAYLVLLNALVDEEEAAQERCRR</sequence>
<feature type="transmembrane region" description="Helical" evidence="1">
    <location>
        <begin position="21"/>
        <end position="40"/>
    </location>
</feature>
<keyword evidence="1" id="KW-0812">Transmembrane</keyword>
<dbReference type="KEGG" id="mne:D174_12740"/>
<evidence type="ECO:0000313" key="3">
    <source>
        <dbReference type="Proteomes" id="UP000018763"/>
    </source>
</evidence>
<feature type="transmembrane region" description="Helical" evidence="1">
    <location>
        <begin position="218"/>
        <end position="239"/>
    </location>
</feature>
<dbReference type="EMBL" id="CP006936">
    <property type="protein sequence ID" value="AHC27930.1"/>
    <property type="molecule type" value="Genomic_DNA"/>
</dbReference>
<dbReference type="HOGENOM" id="CLU_773439_0_0_11"/>
<proteinExistence type="predicted"/>
<feature type="transmembrane region" description="Helical" evidence="1">
    <location>
        <begin position="129"/>
        <end position="148"/>
    </location>
</feature>
<reference evidence="2 3" key="1">
    <citation type="journal article" date="2014" name="Genome Announc.">
        <title>Complete Genome Sequence of Sterol-Transforming Mycobacterium neoaurum Strain VKM Ac-1815D.</title>
        <authorList>
            <person name="Shtratnikova V.Y."/>
            <person name="Bragin E.Y."/>
            <person name="Dovbnya D.V."/>
            <person name="Pekov Y.A."/>
            <person name="Schelkunov M.I."/>
            <person name="Strizhov N."/>
            <person name="Ivashina T.V."/>
            <person name="Ashapkin V.V."/>
            <person name="Donova M.V."/>
        </authorList>
    </citation>
    <scope>NUCLEOTIDE SEQUENCE [LARGE SCALE GENOMIC DNA]</scope>
    <source>
        <strain evidence="2 3">VKM Ac-1815D</strain>
    </source>
</reference>